<organism evidence="2 3">
    <name type="scientific">Kineosphaera limosa NBRC 100340</name>
    <dbReference type="NCBI Taxonomy" id="1184609"/>
    <lineage>
        <taxon>Bacteria</taxon>
        <taxon>Bacillati</taxon>
        <taxon>Actinomycetota</taxon>
        <taxon>Actinomycetes</taxon>
        <taxon>Micrococcales</taxon>
        <taxon>Dermatophilaceae</taxon>
        <taxon>Kineosphaera</taxon>
    </lineage>
</organism>
<sequence length="276" mass="30440">MNGRDAGSGQAAWSHGVLREVAAVLADTDHGLTGREIGDLLARLRMTDPLAGATKRDRLTEAFIARQNTDRSPKRIITFITHAMEPVRYRDRPELFTLRQDRLNERLAFVGLHVNDKGQVARGARAQTLDESTRIATSIRDELQRRKTHSEVLRYCSVEVLKRAHFHACLEATKSIFDRLRTMTGVSGDGATLVDAALSLGKSGTPALAINSLQTQTERDEQTGLANLVKGLGGLYRNPTAHDPRLSRSISDDELLDVLTMVSMVHRRLDGARSPG</sequence>
<accession>K6X735</accession>
<proteinExistence type="predicted"/>
<evidence type="ECO:0000313" key="3">
    <source>
        <dbReference type="Proteomes" id="UP000008366"/>
    </source>
</evidence>
<reference evidence="2 3" key="1">
    <citation type="submission" date="2012-08" db="EMBL/GenBank/DDBJ databases">
        <title>Whole genome shotgun sequence of Kineosphaera limosa NBRC 100340.</title>
        <authorList>
            <person name="Yoshida I."/>
            <person name="Isaki S."/>
            <person name="Hosoyama A."/>
            <person name="Tsuchikane K."/>
            <person name="Katsumata H."/>
            <person name="Ando Y."/>
            <person name="Ohji S."/>
            <person name="Hamada M."/>
            <person name="Tamura T."/>
            <person name="Yamazoe A."/>
            <person name="Yamazaki S."/>
            <person name="Fujita N."/>
        </authorList>
    </citation>
    <scope>NUCLEOTIDE SEQUENCE [LARGE SCALE GENOMIC DNA]</scope>
    <source>
        <strain evidence="2 3">NBRC 100340</strain>
    </source>
</reference>
<dbReference type="Pfam" id="PF09509">
    <property type="entry name" value="Hypoth_Ymh"/>
    <property type="match status" value="1"/>
</dbReference>
<dbReference type="Proteomes" id="UP000008366">
    <property type="component" value="Unassembled WGS sequence"/>
</dbReference>
<dbReference type="STRING" id="1184609.KILIM_007_00730"/>
<dbReference type="RefSeq" id="WP_006591167.1">
    <property type="nucleotide sequence ID" value="NZ_BAHD01000007.1"/>
</dbReference>
<dbReference type="InterPro" id="IPR012654">
    <property type="entry name" value="CHP02391"/>
</dbReference>
<dbReference type="NCBIfam" id="TIGR02391">
    <property type="entry name" value="hypoth_ymh"/>
    <property type="match status" value="1"/>
</dbReference>
<dbReference type="OrthoDB" id="3189478at2"/>
<feature type="domain" description="Conserved hypothetical protein CHP02391" evidence="1">
    <location>
        <begin position="146"/>
        <end position="269"/>
    </location>
</feature>
<evidence type="ECO:0000259" key="1">
    <source>
        <dbReference type="Pfam" id="PF09509"/>
    </source>
</evidence>
<dbReference type="EMBL" id="BAHD01000007">
    <property type="protein sequence ID" value="GAB94634.1"/>
    <property type="molecule type" value="Genomic_DNA"/>
</dbReference>
<gene>
    <name evidence="2" type="ORF">KILIM_007_00730</name>
</gene>
<protein>
    <recommendedName>
        <fullName evidence="1">Conserved hypothetical protein CHP02391 domain-containing protein</fullName>
    </recommendedName>
</protein>
<name>K6X735_9MICO</name>
<dbReference type="eggNOG" id="ENOG502Z8W7">
    <property type="taxonomic scope" value="Bacteria"/>
</dbReference>
<evidence type="ECO:0000313" key="2">
    <source>
        <dbReference type="EMBL" id="GAB94634.1"/>
    </source>
</evidence>
<keyword evidence="3" id="KW-1185">Reference proteome</keyword>
<dbReference type="AlphaFoldDB" id="K6X735"/>
<comment type="caution">
    <text evidence="2">The sequence shown here is derived from an EMBL/GenBank/DDBJ whole genome shotgun (WGS) entry which is preliminary data.</text>
</comment>